<evidence type="ECO:0000313" key="4">
    <source>
        <dbReference type="Proteomes" id="UP000466472"/>
    </source>
</evidence>
<dbReference type="Proteomes" id="UP000638311">
    <property type="component" value="Unassembled WGS sequence"/>
</dbReference>
<reference evidence="3 4" key="1">
    <citation type="journal article" date="2019" name="Nat. Med.">
        <title>A library of human gut bacterial isolates paired with longitudinal multiomics data enables mechanistic microbiome research.</title>
        <authorList>
            <person name="Poyet M."/>
            <person name="Groussin M."/>
            <person name="Gibbons S.M."/>
            <person name="Avila-Pacheco J."/>
            <person name="Jiang X."/>
            <person name="Kearney S.M."/>
            <person name="Perrotta A.R."/>
            <person name="Berdy B."/>
            <person name="Zhao S."/>
            <person name="Lieberman T.D."/>
            <person name="Swanson P.K."/>
            <person name="Smith M."/>
            <person name="Roesemann S."/>
            <person name="Alexander J.E."/>
            <person name="Rich S.A."/>
            <person name="Livny J."/>
            <person name="Vlamakis H."/>
            <person name="Clish C."/>
            <person name="Bullock K."/>
            <person name="Deik A."/>
            <person name="Scott J."/>
            <person name="Pierce K.A."/>
            <person name="Xavier R.J."/>
            <person name="Alm E.J."/>
        </authorList>
    </citation>
    <scope>NUCLEOTIDE SEQUENCE</scope>
    <source>
        <strain evidence="2 4">BIOML-A395</strain>
        <strain evidence="3">BIOML-A409</strain>
    </source>
</reference>
<evidence type="ECO:0000313" key="3">
    <source>
        <dbReference type="EMBL" id="MZU09380.1"/>
    </source>
</evidence>
<name>A0A6A2RVV2_BIFLN</name>
<dbReference type="InterPro" id="IPR027417">
    <property type="entry name" value="P-loop_NTPase"/>
</dbReference>
<evidence type="ECO:0000259" key="1">
    <source>
        <dbReference type="Pfam" id="PF09848"/>
    </source>
</evidence>
<dbReference type="InterPro" id="IPR018647">
    <property type="entry name" value="SLFN_3-like_DNA/RNA_helicase"/>
</dbReference>
<gene>
    <name evidence="2" type="ORF">GT999_09855</name>
    <name evidence="3" type="ORF">GUA24_10480</name>
</gene>
<dbReference type="RefSeq" id="WP_077422433.1">
    <property type="nucleotide sequence ID" value="NZ_CAXVIY010000013.1"/>
</dbReference>
<evidence type="ECO:0000313" key="2">
    <source>
        <dbReference type="EMBL" id="MZR89550.1"/>
    </source>
</evidence>
<organism evidence="3 5">
    <name type="scientific">Bifidobacterium longum</name>
    <dbReference type="NCBI Taxonomy" id="216816"/>
    <lineage>
        <taxon>Bacteria</taxon>
        <taxon>Bacillati</taxon>
        <taxon>Actinomycetota</taxon>
        <taxon>Actinomycetes</taxon>
        <taxon>Bifidobacteriales</taxon>
        <taxon>Bifidobacteriaceae</taxon>
        <taxon>Bifidobacterium</taxon>
    </lineage>
</organism>
<feature type="domain" description="Schlafen group 3-like DNA/RNA helicase" evidence="1">
    <location>
        <begin position="295"/>
        <end position="800"/>
    </location>
</feature>
<dbReference type="Proteomes" id="UP000466472">
    <property type="component" value="Unassembled WGS sequence"/>
</dbReference>
<dbReference type="EMBL" id="WXEF01000038">
    <property type="protein sequence ID" value="MZR89550.1"/>
    <property type="molecule type" value="Genomic_DNA"/>
</dbReference>
<dbReference type="Gene3D" id="3.40.50.300">
    <property type="entry name" value="P-loop containing nucleotide triphosphate hydrolases"/>
    <property type="match status" value="1"/>
</dbReference>
<accession>A0A6A2RVV2</accession>
<dbReference type="EMBL" id="WXDR01000043">
    <property type="protein sequence ID" value="MZU09380.1"/>
    <property type="molecule type" value="Genomic_DNA"/>
</dbReference>
<protein>
    <submittedName>
        <fullName evidence="3">DUF2075 domain-containing protein</fullName>
    </submittedName>
</protein>
<evidence type="ECO:0000313" key="5">
    <source>
        <dbReference type="Proteomes" id="UP000638311"/>
    </source>
</evidence>
<sequence length="819" mass="93867">MATTKEHLSLRIVKVPYVNPHAANSSGSATDNYRKVFLTSLSTDPSAWITPQSILDEHFLRHLENRLRKDKSHFLDWPTVYIVWFANTSEDNAAIRPWCVYVGETQHIIDRTVQHVLTNQKNVPDRAEDLEIVADNEDAQSDAIVPIQHLKHYLDSEHKADQRITAAVQSDKTDVNQYVIWERHFNKSLTLDIENKLIDYMKSIDGVECLNGRGNPQDSYYTSEYRDAIVSKVWSRLVNTDDNSIFPPELEIWQSSLYKVSPFHKLGSEQRRALQDITSEVERLLHQWNSPDDTRLILVEGAAGTGKSILLSTLFYELSTQFNNDDDSPTDSLHQKVFLLVNNEDQMHVYDDMALKHGLQKKYGQCVSRPARFINERSAKAQTGWDYTTFDEDARADVVLIDEAHLLFTQKVQSGIENQLHEILRRSKVVIAVFDSEQIMQRKQWWNPETLRLLASMGRKSHDVTVSDALQQLEPLTLRSSYSNRHIDAGASHEIEDRYEVEKIILHQQFRIDAGQDTLSWLDNIAENQPYTLTDANGASRSIPHDKRTRFDVYFEDDDTITTSEHTPYEIKVCRSPEVLFDAIRNKGESLLRTQEQHNFGASSNRGKRTGKYKSAAAVKPRDLCRVLATFDWHFDVKNKTGNVVLVKDRSHHVSSKESVETWSIPVWNNGEYATEDGQDIFSKPWNRSKDNTDCVMTKSTGKEAWSSSNQTRNEIGSYFTIQGFDLNYAGVLIGPSVSYDRHTGRLVFLPENSCDPGVTSDRGDIDDEAQEEFKRECIRKQLNVLLKRGVHGLYLFAVDPELQKALWEAADDEQRLAK</sequence>
<dbReference type="SUPFAM" id="SSF52540">
    <property type="entry name" value="P-loop containing nucleoside triphosphate hydrolases"/>
    <property type="match status" value="1"/>
</dbReference>
<comment type="caution">
    <text evidence="3">The sequence shown here is derived from an EMBL/GenBank/DDBJ whole genome shotgun (WGS) entry which is preliminary data.</text>
</comment>
<dbReference type="AlphaFoldDB" id="A0A6A2RVV2"/>
<proteinExistence type="predicted"/>
<dbReference type="Pfam" id="PF09848">
    <property type="entry name" value="SLFN-g3_helicase"/>
    <property type="match status" value="1"/>
</dbReference>